<evidence type="ECO:0000313" key="2">
    <source>
        <dbReference type="Proteomes" id="UP000053660"/>
    </source>
</evidence>
<protein>
    <submittedName>
        <fullName evidence="1">Uncharacterized protein</fullName>
    </submittedName>
</protein>
<organism evidence="1 2">
    <name type="scientific">Oesophagostomum dentatum</name>
    <name type="common">Nodular worm</name>
    <dbReference type="NCBI Taxonomy" id="61180"/>
    <lineage>
        <taxon>Eukaryota</taxon>
        <taxon>Metazoa</taxon>
        <taxon>Ecdysozoa</taxon>
        <taxon>Nematoda</taxon>
        <taxon>Chromadorea</taxon>
        <taxon>Rhabditida</taxon>
        <taxon>Rhabditina</taxon>
        <taxon>Rhabditomorpha</taxon>
        <taxon>Strongyloidea</taxon>
        <taxon>Strongylidae</taxon>
        <taxon>Oesophagostomum</taxon>
    </lineage>
</organism>
<gene>
    <name evidence="1" type="ORF">OESDEN_08193</name>
</gene>
<name>A0A0B1T2X8_OESDE</name>
<dbReference type="Proteomes" id="UP000053660">
    <property type="component" value="Unassembled WGS sequence"/>
</dbReference>
<reference evidence="1 2" key="1">
    <citation type="submission" date="2014-03" db="EMBL/GenBank/DDBJ databases">
        <title>Draft genome of the hookworm Oesophagostomum dentatum.</title>
        <authorList>
            <person name="Mitreva M."/>
        </authorList>
    </citation>
    <scope>NUCLEOTIDE SEQUENCE [LARGE SCALE GENOMIC DNA]</scope>
    <source>
        <strain evidence="1 2">OD-Hann</strain>
    </source>
</reference>
<proteinExistence type="predicted"/>
<sequence length="77" mass="9211">MLRTARKYDATERCLYLGVDRYSFRSLAAHMRGLESQILEKLKRRRKSIWKLCNSIFPRNVQKTLHCIIIFLPLLVM</sequence>
<dbReference type="AlphaFoldDB" id="A0A0B1T2X8"/>
<evidence type="ECO:0000313" key="1">
    <source>
        <dbReference type="EMBL" id="KHJ91928.1"/>
    </source>
</evidence>
<accession>A0A0B1T2X8</accession>
<keyword evidence="2" id="KW-1185">Reference proteome</keyword>
<dbReference type="EMBL" id="KN551705">
    <property type="protein sequence ID" value="KHJ91928.1"/>
    <property type="molecule type" value="Genomic_DNA"/>
</dbReference>